<keyword evidence="3" id="KW-0805">Transcription regulation</keyword>
<feature type="compositionally biased region" description="Polar residues" evidence="6">
    <location>
        <begin position="299"/>
        <end position="337"/>
    </location>
</feature>
<organism evidence="8 9">
    <name type="scientific">Ascochyta lentis</name>
    <dbReference type="NCBI Taxonomy" id="205686"/>
    <lineage>
        <taxon>Eukaryota</taxon>
        <taxon>Fungi</taxon>
        <taxon>Dikarya</taxon>
        <taxon>Ascomycota</taxon>
        <taxon>Pezizomycotina</taxon>
        <taxon>Dothideomycetes</taxon>
        <taxon>Pleosporomycetidae</taxon>
        <taxon>Pleosporales</taxon>
        <taxon>Pleosporineae</taxon>
        <taxon>Didymellaceae</taxon>
        <taxon>Ascochyta</taxon>
    </lineage>
</organism>
<dbReference type="PANTHER" id="PTHR47338:SF11">
    <property type="entry name" value="ZN(II)2CYS6 TRANSCRIPTION FACTOR (EUROFUNG)"/>
    <property type="match status" value="1"/>
</dbReference>
<dbReference type="InterPro" id="IPR036864">
    <property type="entry name" value="Zn2-C6_fun-type_DNA-bd_sf"/>
</dbReference>
<dbReference type="InterPro" id="IPR050815">
    <property type="entry name" value="TF_fung"/>
</dbReference>
<evidence type="ECO:0000256" key="6">
    <source>
        <dbReference type="SAM" id="MobiDB-lite"/>
    </source>
</evidence>
<reference evidence="8" key="2">
    <citation type="submission" date="2020-09" db="EMBL/GenBank/DDBJ databases">
        <title>Reference genome assembly for Australian Ascochyta lentis isolate Al4.</title>
        <authorList>
            <person name="Lee R.C."/>
            <person name="Farfan-Caceres L.M."/>
            <person name="Debler J.W."/>
            <person name="Williams A.H."/>
            <person name="Henares B.M."/>
        </authorList>
    </citation>
    <scope>NUCLEOTIDE SEQUENCE</scope>
    <source>
        <strain evidence="8">Al4</strain>
    </source>
</reference>
<dbReference type="AlphaFoldDB" id="A0A8H7IWM3"/>
<evidence type="ECO:0000256" key="2">
    <source>
        <dbReference type="ARBA" id="ARBA00022723"/>
    </source>
</evidence>
<feature type="compositionally biased region" description="Basic and acidic residues" evidence="6">
    <location>
        <begin position="31"/>
        <end position="45"/>
    </location>
</feature>
<feature type="region of interest" description="Disordered" evidence="6">
    <location>
        <begin position="357"/>
        <end position="396"/>
    </location>
</feature>
<evidence type="ECO:0000259" key="7">
    <source>
        <dbReference type="PROSITE" id="PS50048"/>
    </source>
</evidence>
<gene>
    <name evidence="8" type="ORF">EKO04_010681</name>
</gene>
<evidence type="ECO:0000256" key="5">
    <source>
        <dbReference type="ARBA" id="ARBA00023242"/>
    </source>
</evidence>
<protein>
    <recommendedName>
        <fullName evidence="7">Zn(2)-C6 fungal-type domain-containing protein</fullName>
    </recommendedName>
</protein>
<evidence type="ECO:0000313" key="8">
    <source>
        <dbReference type="EMBL" id="KAF9691376.1"/>
    </source>
</evidence>
<dbReference type="InterPro" id="IPR001138">
    <property type="entry name" value="Zn2Cys6_DnaBD"/>
</dbReference>
<dbReference type="GO" id="GO:0003677">
    <property type="term" value="F:DNA binding"/>
    <property type="evidence" value="ECO:0007669"/>
    <property type="project" value="InterPro"/>
</dbReference>
<sequence length="896" mass="99819">MSRPPSIPSHGGPPASYQPYPTPPGPFSRPESGRSSEHYLSREPSESQTNTQRLPSLRTLLEPELLDKPSDNSLRQMAPHSHNASPKYGSSSPTLKRRHDFDGYVHGHFERKATAPQVSHTHRPPLLHLHTEQQSTTPSTPSSALSTGSLEHQRYAVSTQAPHDTTASSVFRQPSTASESTSTLPSYTGYDEAEDPSRPVRRRIDALSRAPIRASRCIAQREMPGEGLCYIYEDGTYCRAVIDGEPVNPSWGITKAGKPRKRLAQACLTCREKKIKCEPGYPKCHQCAKSQRICRGGLNQPNQPGTQNGSIEGSPSTPAAATLRSYATESTSPSVSSEKVDRIADLRENLRTADARYSGTTLKSRDHLPPPSLTAARGASVHSHDSDWSSSVNPREHLDSSAGLYQDHLALQWEQDPGEMDPEITLHILDLYLLHAGRATYGMFPRKAFESWAQFGRKKSQDDRMLLYSILAMGSLFSPNSDKRALGKRFAAVATYAAEKRFGKFSLQLCQSRLLLALYHFAQGKPQEAWDFCGAGLRAISALKLNTEEGVKELADGAPELEYGFDRQTFEECCRRTFWSGFLMDRYNGFFGGTLFVVSIEDAFVRLPCVEVAYENGAPCDTPLFDYELLNRFAPKTPVLGHMAYLCLISTLWGDVLAFTGRAARRPDTGYEQHYEPFYTKTYERLEGWLAMLPANLQYTPQNLENSIVEGNAGTFMSLHALYHATIIRLNRQIRLTAMPAEKISRNIEHAFHNASNFLSMMHSLALINRQQRDDTSDYFFSTPFPGYALMLSIDVLSTAGTFATLPNLIDTVATTMFCIDELATFWASARSQQKAVSNRLKQLTDIAVEQKRGSGHQGRFWKIGDSLDVAFGKDDAMYHANDLELFKVIDQLTGR</sequence>
<dbReference type="InterPro" id="IPR007219">
    <property type="entry name" value="XnlR_reg_dom"/>
</dbReference>
<evidence type="ECO:0000256" key="4">
    <source>
        <dbReference type="ARBA" id="ARBA00023163"/>
    </source>
</evidence>
<keyword evidence="4" id="KW-0804">Transcription</keyword>
<dbReference type="EMBL" id="RZGK01000021">
    <property type="protein sequence ID" value="KAF9691376.1"/>
    <property type="molecule type" value="Genomic_DNA"/>
</dbReference>
<dbReference type="PROSITE" id="PS50048">
    <property type="entry name" value="ZN2_CY6_FUNGAL_2"/>
    <property type="match status" value="1"/>
</dbReference>
<dbReference type="CDD" id="cd12148">
    <property type="entry name" value="fungal_TF_MHR"/>
    <property type="match status" value="1"/>
</dbReference>
<keyword evidence="9" id="KW-1185">Reference proteome</keyword>
<proteinExistence type="predicted"/>
<evidence type="ECO:0000256" key="1">
    <source>
        <dbReference type="ARBA" id="ARBA00004123"/>
    </source>
</evidence>
<reference evidence="8" key="1">
    <citation type="submission" date="2018-12" db="EMBL/GenBank/DDBJ databases">
        <authorList>
            <person name="Syme R.A."/>
            <person name="Farfan-Caceres L."/>
            <person name="Lichtenzveig J."/>
        </authorList>
    </citation>
    <scope>NUCLEOTIDE SEQUENCE</scope>
    <source>
        <strain evidence="8">Al4</strain>
    </source>
</reference>
<dbReference type="PROSITE" id="PS00463">
    <property type="entry name" value="ZN2_CY6_FUNGAL_1"/>
    <property type="match status" value="1"/>
</dbReference>
<comment type="caution">
    <text evidence="8">The sequence shown here is derived from an EMBL/GenBank/DDBJ whole genome shotgun (WGS) entry which is preliminary data.</text>
</comment>
<feature type="domain" description="Zn(2)-C6 fungal-type" evidence="7">
    <location>
        <begin position="266"/>
        <end position="294"/>
    </location>
</feature>
<dbReference type="OrthoDB" id="5426798at2759"/>
<dbReference type="Pfam" id="PF04082">
    <property type="entry name" value="Fungal_trans"/>
    <property type="match status" value="1"/>
</dbReference>
<feature type="compositionally biased region" description="Polar residues" evidence="6">
    <location>
        <begin position="82"/>
        <end position="94"/>
    </location>
</feature>
<feature type="region of interest" description="Disordered" evidence="6">
    <location>
        <begin position="156"/>
        <end position="199"/>
    </location>
</feature>
<dbReference type="GO" id="GO:0006351">
    <property type="term" value="P:DNA-templated transcription"/>
    <property type="evidence" value="ECO:0007669"/>
    <property type="project" value="InterPro"/>
</dbReference>
<dbReference type="CDD" id="cd00067">
    <property type="entry name" value="GAL4"/>
    <property type="match status" value="1"/>
</dbReference>
<feature type="region of interest" description="Disordered" evidence="6">
    <location>
        <begin position="298"/>
        <end position="340"/>
    </location>
</feature>
<feature type="region of interest" description="Disordered" evidence="6">
    <location>
        <begin position="1"/>
        <end position="99"/>
    </location>
</feature>
<evidence type="ECO:0000313" key="9">
    <source>
        <dbReference type="Proteomes" id="UP000651452"/>
    </source>
</evidence>
<dbReference type="GO" id="GO:0008270">
    <property type="term" value="F:zinc ion binding"/>
    <property type="evidence" value="ECO:0007669"/>
    <property type="project" value="InterPro"/>
</dbReference>
<dbReference type="Gene3D" id="4.10.240.10">
    <property type="entry name" value="Zn(2)-C6 fungal-type DNA-binding domain"/>
    <property type="match status" value="1"/>
</dbReference>
<dbReference type="GO" id="GO:0005634">
    <property type="term" value="C:nucleus"/>
    <property type="evidence" value="ECO:0007669"/>
    <property type="project" value="UniProtKB-SubCell"/>
</dbReference>
<dbReference type="SMART" id="SM00066">
    <property type="entry name" value="GAL4"/>
    <property type="match status" value="1"/>
</dbReference>
<keyword evidence="2" id="KW-0479">Metal-binding</keyword>
<evidence type="ECO:0000256" key="3">
    <source>
        <dbReference type="ARBA" id="ARBA00023015"/>
    </source>
</evidence>
<dbReference type="SUPFAM" id="SSF57701">
    <property type="entry name" value="Zn2/Cys6 DNA-binding domain"/>
    <property type="match status" value="1"/>
</dbReference>
<dbReference type="PANTHER" id="PTHR47338">
    <property type="entry name" value="ZN(II)2CYS6 TRANSCRIPTION FACTOR (EUROFUNG)-RELATED"/>
    <property type="match status" value="1"/>
</dbReference>
<accession>A0A8H7IWM3</accession>
<dbReference type="Proteomes" id="UP000651452">
    <property type="component" value="Unassembled WGS sequence"/>
</dbReference>
<dbReference type="GO" id="GO:0000981">
    <property type="term" value="F:DNA-binding transcription factor activity, RNA polymerase II-specific"/>
    <property type="evidence" value="ECO:0007669"/>
    <property type="project" value="InterPro"/>
</dbReference>
<keyword evidence="5" id="KW-0539">Nucleus</keyword>
<comment type="subcellular location">
    <subcellularLocation>
        <location evidence="1">Nucleus</location>
    </subcellularLocation>
</comment>
<feature type="compositionally biased region" description="Polar residues" evidence="6">
    <location>
        <begin position="156"/>
        <end position="186"/>
    </location>
</feature>
<dbReference type="Pfam" id="PF00172">
    <property type="entry name" value="Zn_clus"/>
    <property type="match status" value="1"/>
</dbReference>
<name>A0A8H7IWM3_9PLEO</name>